<evidence type="ECO:0000256" key="1">
    <source>
        <dbReference type="SAM" id="MobiDB-lite"/>
    </source>
</evidence>
<dbReference type="Pfam" id="PF07697">
    <property type="entry name" value="7TMR-HDED"/>
    <property type="match status" value="1"/>
</dbReference>
<evidence type="ECO:0000313" key="4">
    <source>
        <dbReference type="EMBL" id="RJG26257.1"/>
    </source>
</evidence>
<dbReference type="Gene3D" id="1.10.3210.10">
    <property type="entry name" value="Hypothetical protein af1432"/>
    <property type="match status" value="1"/>
</dbReference>
<organism evidence="4 5">
    <name type="scientific">Paenibacillus thiaminolyticus</name>
    <name type="common">Bacillus thiaminolyticus</name>
    <dbReference type="NCBI Taxonomy" id="49283"/>
    <lineage>
        <taxon>Bacteria</taxon>
        <taxon>Bacillati</taxon>
        <taxon>Bacillota</taxon>
        <taxon>Bacilli</taxon>
        <taxon>Bacillales</taxon>
        <taxon>Paenibacillaceae</taxon>
        <taxon>Paenibacillus</taxon>
    </lineage>
</organism>
<protein>
    <submittedName>
        <fullName evidence="4">HDIG domain-containing protein</fullName>
    </submittedName>
</protein>
<dbReference type="Proteomes" id="UP000266177">
    <property type="component" value="Unassembled WGS sequence"/>
</dbReference>
<dbReference type="InterPro" id="IPR003607">
    <property type="entry name" value="HD/PDEase_dom"/>
</dbReference>
<feature type="transmembrane region" description="Helical" evidence="2">
    <location>
        <begin position="336"/>
        <end position="358"/>
    </location>
</feature>
<dbReference type="InterPro" id="IPR006675">
    <property type="entry name" value="HDIG_dom"/>
</dbReference>
<feature type="transmembrane region" description="Helical" evidence="2">
    <location>
        <begin position="410"/>
        <end position="431"/>
    </location>
</feature>
<feature type="transmembrane region" description="Helical" evidence="2">
    <location>
        <begin position="443"/>
        <end position="461"/>
    </location>
</feature>
<feature type="compositionally biased region" description="Basic and acidic residues" evidence="1">
    <location>
        <begin position="738"/>
        <end position="750"/>
    </location>
</feature>
<dbReference type="CDD" id="cd00077">
    <property type="entry name" value="HDc"/>
    <property type="match status" value="1"/>
</dbReference>
<keyword evidence="2" id="KW-0472">Membrane</keyword>
<name>A0A3A3GN05_PANTH</name>
<dbReference type="OrthoDB" id="9806952at2"/>
<dbReference type="AlphaFoldDB" id="A0A3A3GN05"/>
<dbReference type="PANTHER" id="PTHR36442">
    <property type="entry name" value="CYCLIC-DI-AMP PHOSPHODIESTERASE PGPH"/>
    <property type="match status" value="1"/>
</dbReference>
<sequence length="802" mass="90035">MLKTNRTGDESKPARQVNMSGWKYSVGVRFLLFFLITLLFYISLAPSVLPEKFDIEVNVRSEKDIIAPIQIPDKKATLKAQDQAAERVQPIYEIISLRNERLSDSIFDRIEQLNSDETISYSQKVDVFRREIPEMVKDHIRQFLTTGRNTNTYSNVMLEEISKRLEEQTYRIPEETYIKIARLTKEDITEMKSVARELVSKLMSDAVPEAAIARAKVPEYVNASSLNKRSAREVVQELVRLVITPNKFYDDEATKEAKVQARENTPPVFIKQGDIFVKKGQLITQEMYDLLRENDLLKTEVNYWPQFGLLLLSALFSLVLFMFMRQASHTHFKFNNVQLLMLLLIFTINIIAVHIIAYSQTEDAVFIGYAAPVAMGVMLITLLIDLPLAYISAVVLSIVASIILNTHQGALFDFHFGFFALVTSYAAIFAIHRASQRSTILKAGIMVCIFGSLTVLTLSMLNGDALNQRETMLAAAFAFASGLLNAVLVMGLMPFFEVTFGILSALKLVELSNPNHPLLRKLLTETPGTYHHSVMVGNLAEQAAEAIGANGLLCRVGAFYHDIGKTKRPSYFIENQTNMDNPHDFIDPKLSTSIIVAHARDGAEMLKDYKLPKPIRDIAEQHHGTTFLKYFYFKALKLAKEQGKEPDFTEDDFRYPGPKAQSKEAAVVGIADCVEAAVRSLRHPTVEQIESMIQKIIKDRLDDNQFNECDLTLRELDIIGHSLKQTVMGIFHSRIEYPDDPKARPGDAKPESASGAAAGEKKEQQADEAVVEAESDQAARSEAEPKPDAPSSEPAPERDDKS</sequence>
<dbReference type="InterPro" id="IPR006674">
    <property type="entry name" value="HD_domain"/>
</dbReference>
<proteinExistence type="predicted"/>
<dbReference type="InterPro" id="IPR011624">
    <property type="entry name" value="Metal-dep_PHydrolase_7TM_extra"/>
</dbReference>
<dbReference type="SUPFAM" id="SSF109604">
    <property type="entry name" value="HD-domain/PDEase-like"/>
    <property type="match status" value="1"/>
</dbReference>
<dbReference type="Pfam" id="PF01966">
    <property type="entry name" value="HD"/>
    <property type="match status" value="1"/>
</dbReference>
<evidence type="ECO:0000259" key="3">
    <source>
        <dbReference type="SMART" id="SM00471"/>
    </source>
</evidence>
<dbReference type="RefSeq" id="WP_119791174.1">
    <property type="nucleotide sequence ID" value="NZ_QYZD01000002.1"/>
</dbReference>
<feature type="transmembrane region" description="Helical" evidence="2">
    <location>
        <begin position="21"/>
        <end position="42"/>
    </location>
</feature>
<dbReference type="InterPro" id="IPR052722">
    <property type="entry name" value="PgpH_phosphodiesterase"/>
</dbReference>
<dbReference type="SMART" id="SM00471">
    <property type="entry name" value="HDc"/>
    <property type="match status" value="1"/>
</dbReference>
<evidence type="ECO:0000313" key="5">
    <source>
        <dbReference type="Proteomes" id="UP000266177"/>
    </source>
</evidence>
<dbReference type="Pfam" id="PF07698">
    <property type="entry name" value="7TM-7TMR_HD"/>
    <property type="match status" value="1"/>
</dbReference>
<dbReference type="InterPro" id="IPR011621">
    <property type="entry name" value="Metal-dep_PHydrolase_7TM_intra"/>
</dbReference>
<feature type="compositionally biased region" description="Basic and acidic residues" evidence="1">
    <location>
        <begin position="777"/>
        <end position="787"/>
    </location>
</feature>
<gene>
    <name evidence="4" type="ORF">DQX05_04340</name>
</gene>
<dbReference type="PANTHER" id="PTHR36442:SF1">
    <property type="entry name" value="CYCLIC-DI-AMP PHOSPHODIESTERASE PGPH"/>
    <property type="match status" value="1"/>
</dbReference>
<dbReference type="EMBL" id="QYZD01000002">
    <property type="protein sequence ID" value="RJG26257.1"/>
    <property type="molecule type" value="Genomic_DNA"/>
</dbReference>
<feature type="transmembrane region" description="Helical" evidence="2">
    <location>
        <begin position="388"/>
        <end position="404"/>
    </location>
</feature>
<feature type="transmembrane region" description="Helical" evidence="2">
    <location>
        <begin position="303"/>
        <end position="324"/>
    </location>
</feature>
<feature type="domain" description="HD/PDEase" evidence="3">
    <location>
        <begin position="525"/>
        <end position="686"/>
    </location>
</feature>
<feature type="region of interest" description="Disordered" evidence="1">
    <location>
        <begin position="738"/>
        <end position="802"/>
    </location>
</feature>
<evidence type="ECO:0000256" key="2">
    <source>
        <dbReference type="SAM" id="Phobius"/>
    </source>
</evidence>
<accession>A0A3A3GN05</accession>
<dbReference type="NCBIfam" id="TIGR00277">
    <property type="entry name" value="HDIG"/>
    <property type="match status" value="1"/>
</dbReference>
<keyword evidence="2" id="KW-0812">Transmembrane</keyword>
<keyword evidence="2" id="KW-1133">Transmembrane helix</keyword>
<feature type="transmembrane region" description="Helical" evidence="2">
    <location>
        <begin position="473"/>
        <end position="496"/>
    </location>
</feature>
<reference evidence="4 5" key="1">
    <citation type="submission" date="2018-09" db="EMBL/GenBank/DDBJ databases">
        <title>Paenibacillus SK2017-BO5.</title>
        <authorList>
            <person name="Piskunova J.V."/>
            <person name="Dubiley S.A."/>
            <person name="Severinov K.V."/>
        </authorList>
    </citation>
    <scope>NUCLEOTIDE SEQUENCE [LARGE SCALE GENOMIC DNA]</scope>
    <source>
        <strain evidence="4 5">BO5</strain>
    </source>
</reference>
<comment type="caution">
    <text evidence="4">The sequence shown here is derived from an EMBL/GenBank/DDBJ whole genome shotgun (WGS) entry which is preliminary data.</text>
</comment>